<gene>
    <name evidence="1" type="ORF">XELAEV_18003230mg</name>
</gene>
<accession>A0A974GYJ1</accession>
<reference evidence="1" key="1">
    <citation type="submission" date="2016-05" db="EMBL/GenBank/DDBJ databases">
        <title>WGS assembly of Xenopus laevis.</title>
        <authorList>
            <person name="Session A."/>
            <person name="Uno Y."/>
            <person name="Kwon T."/>
            <person name="Chapman J."/>
            <person name="Toyoda A."/>
            <person name="Takahashi S."/>
            <person name="Fukui A."/>
            <person name="Hikosaka A."/>
            <person name="Putnam N."/>
            <person name="Stites J."/>
            <person name="Van Heeringen S."/>
            <person name="Quigley I."/>
            <person name="Heinz S."/>
            <person name="Hellsten U."/>
            <person name="Lyons J."/>
            <person name="Suzuki A."/>
            <person name="Kondo M."/>
            <person name="Ogino H."/>
            <person name="Ochi H."/>
            <person name="Bogdanovic O."/>
            <person name="Lister R."/>
            <person name="Georgiou G."/>
            <person name="Paranjpe S."/>
            <person name="Van Kruijsbergen I."/>
            <person name="Mozaffari S."/>
            <person name="Shu S."/>
            <person name="Schmutz J."/>
            <person name="Jenkins J."/>
            <person name="Grimwood J."/>
            <person name="Carlson J."/>
            <person name="Mitros T."/>
            <person name="Simakov O."/>
            <person name="Heald R."/>
            <person name="Miller K."/>
            <person name="Haudenschild C."/>
            <person name="Kuroki Y."/>
            <person name="Tanaka T."/>
            <person name="Michiue T."/>
            <person name="Watanabe M."/>
            <person name="Kinoshita T."/>
            <person name="Ohta Y."/>
            <person name="Mawaribuchi S."/>
            <person name="Suzuki Y."/>
            <person name="Haramoto Y."/>
            <person name="Yamamoto T."/>
            <person name="Takagi C."/>
            <person name="Kitzman J."/>
            <person name="Shendure J."/>
            <person name="Nakayama T."/>
            <person name="Izutsu Y."/>
            <person name="Robert J."/>
            <person name="Dichmann D."/>
            <person name="Flajnik M."/>
            <person name="Houston D."/>
            <person name="Marcotte E."/>
            <person name="Wallingford J."/>
            <person name="Ito Y."/>
            <person name="Asashima M."/>
            <person name="Ueno N."/>
            <person name="Matsuda Y."/>
            <person name="Jan Veenstra G."/>
            <person name="Fujiyama A."/>
            <person name="Harland R."/>
            <person name="Taira M."/>
            <person name="Rokhsar D.S."/>
        </authorList>
    </citation>
    <scope>NUCLEOTIDE SEQUENCE</scope>
    <source>
        <strain evidence="1">J</strain>
        <tissue evidence="1">Blood</tissue>
    </source>
</reference>
<organism evidence="1">
    <name type="scientific">Xenopus laevis</name>
    <name type="common">African clawed frog</name>
    <dbReference type="NCBI Taxonomy" id="8355"/>
    <lineage>
        <taxon>Eukaryota</taxon>
        <taxon>Metazoa</taxon>
        <taxon>Chordata</taxon>
        <taxon>Craniata</taxon>
        <taxon>Vertebrata</taxon>
        <taxon>Euteleostomi</taxon>
        <taxon>Amphibia</taxon>
        <taxon>Batrachia</taxon>
        <taxon>Anura</taxon>
        <taxon>Pipoidea</taxon>
        <taxon>Pipidae</taxon>
        <taxon>Xenopodinae</taxon>
        <taxon>Xenopus</taxon>
        <taxon>Xenopus</taxon>
    </lineage>
</organism>
<proteinExistence type="predicted"/>
<dbReference type="EMBL" id="KV505054">
    <property type="protein sequence ID" value="OCT55296.1"/>
    <property type="molecule type" value="Genomic_DNA"/>
</dbReference>
<name>A0A974GYJ1_XENLA</name>
<sequence length="77" mass="8398">MLDRLHDLYSSISVSLVTADMLQEAFSSTSVLGKEMSHEGKMQFSLQETGSSWTLFKDVLTIGPMTLPASIRSSLAS</sequence>
<evidence type="ECO:0000313" key="1">
    <source>
        <dbReference type="EMBL" id="OCT55296.1"/>
    </source>
</evidence>
<dbReference type="Proteomes" id="UP000694892">
    <property type="component" value="Unassembled WGS sequence"/>
</dbReference>
<protein>
    <submittedName>
        <fullName evidence="1">Uncharacterized protein</fullName>
    </submittedName>
</protein>
<dbReference type="AlphaFoldDB" id="A0A974GYJ1"/>